<protein>
    <submittedName>
        <fullName evidence="2">ABC transporter substrate-binding protein</fullName>
    </submittedName>
</protein>
<feature type="chain" id="PRO_5015627784" evidence="1">
    <location>
        <begin position="23"/>
        <end position="205"/>
    </location>
</feature>
<evidence type="ECO:0000256" key="1">
    <source>
        <dbReference type="SAM" id="SignalP"/>
    </source>
</evidence>
<keyword evidence="3" id="KW-1185">Reference proteome</keyword>
<dbReference type="InterPro" id="IPR008869">
    <property type="entry name" value="MlaC/ttg2D"/>
</dbReference>
<dbReference type="AlphaFoldDB" id="A0A2S0PBJ1"/>
<dbReference type="OrthoDB" id="9798905at2"/>
<evidence type="ECO:0000313" key="3">
    <source>
        <dbReference type="Proteomes" id="UP000244173"/>
    </source>
</evidence>
<dbReference type="RefSeq" id="WP_028500579.1">
    <property type="nucleotide sequence ID" value="NZ_CALFSO010000033.1"/>
</dbReference>
<dbReference type="PANTHER" id="PTHR36573:SF1">
    <property type="entry name" value="INTERMEMBRANE PHOSPHOLIPID TRANSPORT SYSTEM BINDING PROTEIN MLAC"/>
    <property type="match status" value="1"/>
</dbReference>
<evidence type="ECO:0000313" key="2">
    <source>
        <dbReference type="EMBL" id="AVY94759.1"/>
    </source>
</evidence>
<accession>A0A2S0PBJ1</accession>
<dbReference type="InterPro" id="IPR042245">
    <property type="entry name" value="Tgt2/MlaC_sf"/>
</dbReference>
<sequence>MKRIAAVFAFLACGFMPVAAYADNPDAVVRQTAQQVLETIRKDTGRNPARLRGEIEALATPKFDFTRMTALAVGRGWRQATPEQQAQLTDAFQTLLVRTYASTMIRFKNAQVSVADNPIVSSNGREATVRSSVQTGDASNKPVQIDYTLYRTAAGWKVYNVTVEGASLVTVYRSNFNEVVSKQGIDGLIQSIRDKNAQLAAKGGA</sequence>
<dbReference type="PANTHER" id="PTHR36573">
    <property type="entry name" value="INTERMEMBRANE PHOSPHOLIPID TRANSPORT SYSTEM BINDING PROTEIN MLAC"/>
    <property type="match status" value="1"/>
</dbReference>
<feature type="signal peptide" evidence="1">
    <location>
        <begin position="1"/>
        <end position="22"/>
    </location>
</feature>
<dbReference type="EMBL" id="CP028519">
    <property type="protein sequence ID" value="AVY94759.1"/>
    <property type="molecule type" value="Genomic_DNA"/>
</dbReference>
<dbReference type="Pfam" id="PF05494">
    <property type="entry name" value="MlaC"/>
    <property type="match status" value="1"/>
</dbReference>
<name>A0A2S0PBJ1_9NEIS</name>
<reference evidence="2 3" key="1">
    <citation type="submission" date="2018-04" db="EMBL/GenBank/DDBJ databases">
        <title>Denitrifier Microvirgula.</title>
        <authorList>
            <person name="Anderson E."/>
            <person name="Jang J."/>
            <person name="Ishii S."/>
        </authorList>
    </citation>
    <scope>NUCLEOTIDE SEQUENCE [LARGE SCALE GENOMIC DNA]</scope>
    <source>
        <strain evidence="2 3">BE2.4</strain>
    </source>
</reference>
<organism evidence="2 3">
    <name type="scientific">Microvirgula aerodenitrificans</name>
    <dbReference type="NCBI Taxonomy" id="57480"/>
    <lineage>
        <taxon>Bacteria</taxon>
        <taxon>Pseudomonadati</taxon>
        <taxon>Pseudomonadota</taxon>
        <taxon>Betaproteobacteria</taxon>
        <taxon>Neisseriales</taxon>
        <taxon>Aquaspirillaceae</taxon>
        <taxon>Microvirgula</taxon>
    </lineage>
</organism>
<dbReference type="Proteomes" id="UP000244173">
    <property type="component" value="Chromosome"/>
</dbReference>
<dbReference type="KEGG" id="maer:DAI18_12445"/>
<gene>
    <name evidence="2" type="ORF">DAI18_12445</name>
</gene>
<dbReference type="Gene3D" id="3.10.450.710">
    <property type="entry name" value="Tgt2/MlaC"/>
    <property type="match status" value="1"/>
</dbReference>
<dbReference type="PIRSF" id="PIRSF004649">
    <property type="entry name" value="MlaC"/>
    <property type="match status" value="1"/>
</dbReference>
<keyword evidence="1" id="KW-0732">Signal</keyword>
<proteinExistence type="predicted"/>
<dbReference type="STRING" id="1122240.GCA_000620105_01725"/>